<sequence>MDGGIAVAGRIGPNAITQAAAALDAALPGDAVDALFAEAGLARYRHDPPERMVDEREVTALHRVLRARLPPAQLRALTREAGLRTGDYLLAHRIPRPVQWLLRVLPAPLAARVLLSAIRRHAWTFAGGGAFACAAGHPVRLAIASCPLCRGARLDHPACDYYAATFERLFARLVHPRARVTEVACEAMGAAACVFELRWRGCWRGSRRRWPA</sequence>
<evidence type="ECO:0000313" key="3">
    <source>
        <dbReference type="Proteomes" id="UP000697995"/>
    </source>
</evidence>
<dbReference type="InterPro" id="IPR004096">
    <property type="entry name" value="V4R"/>
</dbReference>
<evidence type="ECO:0000259" key="1">
    <source>
        <dbReference type="SMART" id="SM00989"/>
    </source>
</evidence>
<organism evidence="2 3">
    <name type="scientific">Paracraurococcus ruber</name>
    <dbReference type="NCBI Taxonomy" id="77675"/>
    <lineage>
        <taxon>Bacteria</taxon>
        <taxon>Pseudomonadati</taxon>
        <taxon>Pseudomonadota</taxon>
        <taxon>Alphaproteobacteria</taxon>
        <taxon>Acetobacterales</taxon>
        <taxon>Roseomonadaceae</taxon>
        <taxon>Paracraurococcus</taxon>
    </lineage>
</organism>
<gene>
    <name evidence="2" type="primary">bchJ</name>
    <name evidence="2" type="ORF">CKO45_10625</name>
</gene>
<dbReference type="InterPro" id="IPR024096">
    <property type="entry name" value="NO_sig/Golgi_transp_ligand-bd"/>
</dbReference>
<reference evidence="2 3" key="1">
    <citation type="journal article" date="2020" name="Microorganisms">
        <title>Osmotic Adaptation and Compatible Solute Biosynthesis of Phototrophic Bacteria as Revealed from Genome Analyses.</title>
        <authorList>
            <person name="Imhoff J.F."/>
            <person name="Rahn T."/>
            <person name="Kunzel S."/>
            <person name="Keller A."/>
            <person name="Neulinger S.C."/>
        </authorList>
    </citation>
    <scope>NUCLEOTIDE SEQUENCE [LARGE SCALE GENOMIC DNA]</scope>
    <source>
        <strain evidence="2 3">DSM 15382</strain>
    </source>
</reference>
<dbReference type="Proteomes" id="UP000697995">
    <property type="component" value="Unassembled WGS sequence"/>
</dbReference>
<dbReference type="EMBL" id="NRSG01000063">
    <property type="protein sequence ID" value="MBK1658686.1"/>
    <property type="molecule type" value="Genomic_DNA"/>
</dbReference>
<dbReference type="Pfam" id="PF02830">
    <property type="entry name" value="V4R"/>
    <property type="match status" value="1"/>
</dbReference>
<accession>A0ABS1CWR7</accession>
<name>A0ABS1CWR7_9PROT</name>
<keyword evidence="3" id="KW-1185">Reference proteome</keyword>
<comment type="caution">
    <text evidence="2">The sequence shown here is derived from an EMBL/GenBank/DDBJ whole genome shotgun (WGS) entry which is preliminary data.</text>
</comment>
<dbReference type="Gene3D" id="3.30.1380.20">
    <property type="entry name" value="Trafficking protein particle complex subunit 3"/>
    <property type="match status" value="1"/>
</dbReference>
<dbReference type="SMART" id="SM00989">
    <property type="entry name" value="V4R"/>
    <property type="match status" value="1"/>
</dbReference>
<dbReference type="PANTHER" id="PTHR35090">
    <property type="entry name" value="DNA-DIRECTED RNA POLYMERASE SUBUNIT I"/>
    <property type="match status" value="1"/>
</dbReference>
<feature type="domain" description="4-vinyl reductase 4VR" evidence="1">
    <location>
        <begin position="138"/>
        <end position="199"/>
    </location>
</feature>
<evidence type="ECO:0000313" key="2">
    <source>
        <dbReference type="EMBL" id="MBK1658686.1"/>
    </source>
</evidence>
<protein>
    <submittedName>
        <fullName evidence="2">Bacteriochlorophyll 4-vinyl reductase</fullName>
    </submittedName>
</protein>
<dbReference type="SUPFAM" id="SSF111126">
    <property type="entry name" value="Ligand-binding domain in the NO signalling and Golgi transport"/>
    <property type="match status" value="1"/>
</dbReference>
<dbReference type="RefSeq" id="WP_200305573.1">
    <property type="nucleotide sequence ID" value="NZ_NRSG01000063.1"/>
</dbReference>
<dbReference type="PANTHER" id="PTHR35090:SF1">
    <property type="entry name" value="SLR0144 PROTEIN"/>
    <property type="match status" value="1"/>
</dbReference>
<dbReference type="NCBIfam" id="TIGR02019">
    <property type="entry name" value="BchJ"/>
    <property type="match status" value="1"/>
</dbReference>
<dbReference type="InterPro" id="IPR010249">
    <property type="entry name" value="BchJ"/>
</dbReference>
<proteinExistence type="predicted"/>